<feature type="transmembrane region" description="Helical" evidence="7">
    <location>
        <begin position="117"/>
        <end position="134"/>
    </location>
</feature>
<evidence type="ECO:0000256" key="1">
    <source>
        <dbReference type="ARBA" id="ARBA00004141"/>
    </source>
</evidence>
<dbReference type="InterPro" id="IPR017475">
    <property type="entry name" value="EPS_sugar_tfrase"/>
</dbReference>
<evidence type="ECO:0000313" key="9">
    <source>
        <dbReference type="EMBL" id="QJE97061.1"/>
    </source>
</evidence>
<dbReference type="PANTHER" id="PTHR30576">
    <property type="entry name" value="COLANIC BIOSYNTHESIS UDP-GLUCOSE LIPID CARRIER TRANSFERASE"/>
    <property type="match status" value="1"/>
</dbReference>
<feature type="transmembrane region" description="Helical" evidence="7">
    <location>
        <begin position="91"/>
        <end position="111"/>
    </location>
</feature>
<feature type="domain" description="Bacterial sugar transferase" evidence="8">
    <location>
        <begin position="287"/>
        <end position="475"/>
    </location>
</feature>
<dbReference type="Pfam" id="PF13727">
    <property type="entry name" value="CoA_binding_3"/>
    <property type="match status" value="1"/>
</dbReference>
<dbReference type="GO" id="GO:0016020">
    <property type="term" value="C:membrane"/>
    <property type="evidence" value="ECO:0007669"/>
    <property type="project" value="UniProtKB-SubCell"/>
</dbReference>
<evidence type="ECO:0000313" key="10">
    <source>
        <dbReference type="Proteomes" id="UP000501812"/>
    </source>
</evidence>
<protein>
    <submittedName>
        <fullName evidence="9">Sugar transferase</fullName>
    </submittedName>
</protein>
<keyword evidence="4 7" id="KW-0812">Transmembrane</keyword>
<dbReference type="AlphaFoldDB" id="A0A858RKE5"/>
<keyword evidence="5 7" id="KW-1133">Transmembrane helix</keyword>
<keyword evidence="6 7" id="KW-0472">Membrane</keyword>
<keyword evidence="10" id="KW-1185">Reference proteome</keyword>
<dbReference type="GO" id="GO:0016780">
    <property type="term" value="F:phosphotransferase activity, for other substituted phosphate groups"/>
    <property type="evidence" value="ECO:0007669"/>
    <property type="project" value="TreeGrafter"/>
</dbReference>
<dbReference type="KEGG" id="luo:HHL09_15125"/>
<sequence>MIRLRHKVLIHSFRVLDQLILIAVAALIIYFRPEIALLGGSPVAPATYRMGDTIGVLLLGLGWVGIFAYCIRYKADRFVALTTQLKDLLKATSLASFWLVIVSGIFSFRSINTGNILLFWAAVTFAGVISRFALRMMLMSARRSGYNYRFLLVIGANSRAREVAARIDDRPELGYKIVGYVAETPATQEAWQQMPGIPGEVLGVLDDLQSVLKRERVDEMIVCLPVDSRFSDIVKVVQLARDLGIVLRLMPELRDNTLFKTLHLEEFEGEQVVTLFREQMLLQLLAKRMVDTVVSLTALIVLAPLMITVAILIKTSSPGPVLFAQDRVGMNQRRFRIYKFRSMVVDAEEKKQELAHLNEIADGPAFKMKNDPRITRIGRFIRKTSIDELPQLFNVLHGEMSLVGPRPPLPEEVKKYEWLFRKRLSVKPGITCVWQISGRSNTSFERWMEMDNEYIDNWSIWLDLEILVKTVPAVLLGRGAA</sequence>
<evidence type="ECO:0000256" key="6">
    <source>
        <dbReference type="ARBA" id="ARBA00023136"/>
    </source>
</evidence>
<reference evidence="9 10" key="1">
    <citation type="submission" date="2020-04" db="EMBL/GenBank/DDBJ databases">
        <title>Luteolibacter sp. G-1-1-1 isolated from soil.</title>
        <authorList>
            <person name="Dahal R.H."/>
        </authorList>
    </citation>
    <scope>NUCLEOTIDE SEQUENCE [LARGE SCALE GENOMIC DNA]</scope>
    <source>
        <strain evidence="9 10">G-1-1-1</strain>
    </source>
</reference>
<name>A0A858RKE5_9BACT</name>
<proteinExistence type="inferred from homology"/>
<dbReference type="Proteomes" id="UP000501812">
    <property type="component" value="Chromosome"/>
</dbReference>
<feature type="transmembrane region" description="Helical" evidence="7">
    <location>
        <begin position="293"/>
        <end position="313"/>
    </location>
</feature>
<gene>
    <name evidence="9" type="ORF">HHL09_15125</name>
</gene>
<feature type="transmembrane region" description="Helical" evidence="7">
    <location>
        <begin position="12"/>
        <end position="33"/>
    </location>
</feature>
<dbReference type="EMBL" id="CP051774">
    <property type="protein sequence ID" value="QJE97061.1"/>
    <property type="molecule type" value="Genomic_DNA"/>
</dbReference>
<comment type="subcellular location">
    <subcellularLocation>
        <location evidence="1">Membrane</location>
        <topology evidence="1">Multi-pass membrane protein</topology>
    </subcellularLocation>
</comment>
<dbReference type="Gene3D" id="3.40.50.720">
    <property type="entry name" value="NAD(P)-binding Rossmann-like Domain"/>
    <property type="match status" value="1"/>
</dbReference>
<evidence type="ECO:0000256" key="2">
    <source>
        <dbReference type="ARBA" id="ARBA00006464"/>
    </source>
</evidence>
<dbReference type="PANTHER" id="PTHR30576:SF10">
    <property type="entry name" value="SLL5057 PROTEIN"/>
    <property type="match status" value="1"/>
</dbReference>
<feature type="transmembrane region" description="Helical" evidence="7">
    <location>
        <begin position="53"/>
        <end position="71"/>
    </location>
</feature>
<comment type="similarity">
    <text evidence="2">Belongs to the bacterial sugar transferase family.</text>
</comment>
<evidence type="ECO:0000259" key="8">
    <source>
        <dbReference type="Pfam" id="PF02397"/>
    </source>
</evidence>
<evidence type="ECO:0000256" key="3">
    <source>
        <dbReference type="ARBA" id="ARBA00022679"/>
    </source>
</evidence>
<evidence type="ECO:0000256" key="4">
    <source>
        <dbReference type="ARBA" id="ARBA00022692"/>
    </source>
</evidence>
<dbReference type="Pfam" id="PF02397">
    <property type="entry name" value="Bac_transf"/>
    <property type="match status" value="1"/>
</dbReference>
<organism evidence="9 10">
    <name type="scientific">Luteolibacter luteus</name>
    <dbReference type="NCBI Taxonomy" id="2728835"/>
    <lineage>
        <taxon>Bacteria</taxon>
        <taxon>Pseudomonadati</taxon>
        <taxon>Verrucomicrobiota</taxon>
        <taxon>Verrucomicrobiia</taxon>
        <taxon>Verrucomicrobiales</taxon>
        <taxon>Verrucomicrobiaceae</taxon>
        <taxon>Luteolibacter</taxon>
    </lineage>
</organism>
<evidence type="ECO:0000256" key="5">
    <source>
        <dbReference type="ARBA" id="ARBA00022989"/>
    </source>
</evidence>
<dbReference type="InterPro" id="IPR003362">
    <property type="entry name" value="Bact_transf"/>
</dbReference>
<accession>A0A858RKE5</accession>
<dbReference type="NCBIfam" id="TIGR03025">
    <property type="entry name" value="EPS_sugtrans"/>
    <property type="match status" value="1"/>
</dbReference>
<keyword evidence="3 9" id="KW-0808">Transferase</keyword>
<evidence type="ECO:0000256" key="7">
    <source>
        <dbReference type="SAM" id="Phobius"/>
    </source>
</evidence>
<dbReference type="RefSeq" id="WP_169455461.1">
    <property type="nucleotide sequence ID" value="NZ_CP051774.1"/>
</dbReference>